<comment type="caution">
    <text evidence="3">The sequence shown here is derived from an EMBL/GenBank/DDBJ whole genome shotgun (WGS) entry which is preliminary data.</text>
</comment>
<organism evidence="3 4">
    <name type="scientific">Enterococcus aquimarinus</name>
    <dbReference type="NCBI Taxonomy" id="328396"/>
    <lineage>
        <taxon>Bacteria</taxon>
        <taxon>Bacillati</taxon>
        <taxon>Bacillota</taxon>
        <taxon>Bacilli</taxon>
        <taxon>Lactobacillales</taxon>
        <taxon>Enterococcaceae</taxon>
        <taxon>Enterococcus</taxon>
    </lineage>
</organism>
<dbReference type="InterPro" id="IPR014729">
    <property type="entry name" value="Rossmann-like_a/b/a_fold"/>
</dbReference>
<dbReference type="PANTHER" id="PTHR46268:SF6">
    <property type="entry name" value="UNIVERSAL STRESS PROTEIN UP12"/>
    <property type="match status" value="1"/>
</dbReference>
<evidence type="ECO:0000259" key="2">
    <source>
        <dbReference type="Pfam" id="PF00582"/>
    </source>
</evidence>
<dbReference type="Pfam" id="PF00582">
    <property type="entry name" value="Usp"/>
    <property type="match status" value="1"/>
</dbReference>
<comment type="similarity">
    <text evidence="1">Belongs to the universal stress protein A family.</text>
</comment>
<dbReference type="STRING" id="328396.RU93_GL001354"/>
<dbReference type="PANTHER" id="PTHR46268">
    <property type="entry name" value="STRESS RESPONSE PROTEIN NHAX"/>
    <property type="match status" value="1"/>
</dbReference>
<dbReference type="Proteomes" id="UP000182149">
    <property type="component" value="Unassembled WGS sequence"/>
</dbReference>
<name>A0A1L8QN27_9ENTE</name>
<evidence type="ECO:0000256" key="1">
    <source>
        <dbReference type="ARBA" id="ARBA00008791"/>
    </source>
</evidence>
<dbReference type="OrthoDB" id="9789668at2"/>
<reference evidence="3 4" key="1">
    <citation type="submission" date="2014-12" db="EMBL/GenBank/DDBJ databases">
        <title>Draft genome sequences of 29 type strains of Enterococci.</title>
        <authorList>
            <person name="Zhong Z."/>
            <person name="Sun Z."/>
            <person name="Liu W."/>
            <person name="Zhang W."/>
            <person name="Zhang H."/>
        </authorList>
    </citation>
    <scope>NUCLEOTIDE SEQUENCE [LARGE SCALE GENOMIC DNA]</scope>
    <source>
        <strain evidence="3 4">DSM 17690</strain>
    </source>
</reference>
<dbReference type="Gene3D" id="3.40.50.620">
    <property type="entry name" value="HUPs"/>
    <property type="match status" value="1"/>
</dbReference>
<dbReference type="InterPro" id="IPR006016">
    <property type="entry name" value="UspA"/>
</dbReference>
<dbReference type="SUPFAM" id="SSF52402">
    <property type="entry name" value="Adenine nucleotide alpha hydrolases-like"/>
    <property type="match status" value="1"/>
</dbReference>
<evidence type="ECO:0000313" key="3">
    <source>
        <dbReference type="EMBL" id="OJG08867.1"/>
    </source>
</evidence>
<protein>
    <submittedName>
        <fullName evidence="3">Universal stress protein</fullName>
    </submittedName>
</protein>
<feature type="domain" description="UspA" evidence="2">
    <location>
        <begin position="5"/>
        <end position="145"/>
    </location>
</feature>
<dbReference type="PRINTS" id="PR01438">
    <property type="entry name" value="UNVRSLSTRESS"/>
</dbReference>
<evidence type="ECO:0000313" key="4">
    <source>
        <dbReference type="Proteomes" id="UP000182149"/>
    </source>
</evidence>
<dbReference type="RefSeq" id="WP_071875787.1">
    <property type="nucleotide sequence ID" value="NZ_JBHSHF010000020.1"/>
</dbReference>
<dbReference type="InterPro" id="IPR006015">
    <property type="entry name" value="Universal_stress_UspA"/>
</dbReference>
<dbReference type="CDD" id="cd00293">
    <property type="entry name" value="USP-like"/>
    <property type="match status" value="1"/>
</dbReference>
<accession>A0A1L8QN27</accession>
<gene>
    <name evidence="3" type="ORF">RU93_GL001354</name>
</gene>
<keyword evidence="4" id="KW-1185">Reference proteome</keyword>
<dbReference type="EMBL" id="JXKD01000027">
    <property type="protein sequence ID" value="OJG08867.1"/>
    <property type="molecule type" value="Genomic_DNA"/>
</dbReference>
<sequence length="152" mass="16530">MEQTYKKILVGVDGSEHATEAFKKAVEVARRNQGTVIVATIIEPQIPLMVGTSSFSDDFVEAESERANLLLEECVAYGESVQFTAIEKVMVFGQAKSILATELPRNHQIDLLMVGQSGLNAVEKMMVGSVASYVILKAPCDVLVIATPEEKQ</sequence>
<proteinExistence type="inferred from homology"/>
<dbReference type="AlphaFoldDB" id="A0A1L8QN27"/>